<dbReference type="Proteomes" id="UP001163046">
    <property type="component" value="Unassembled WGS sequence"/>
</dbReference>
<protein>
    <submittedName>
        <fullName evidence="1">Uncharacterized protein</fullName>
    </submittedName>
</protein>
<comment type="caution">
    <text evidence="1">The sequence shown here is derived from an EMBL/GenBank/DDBJ whole genome shotgun (WGS) entry which is preliminary data.</text>
</comment>
<accession>A0A9X0D4X7</accession>
<reference evidence="1" key="1">
    <citation type="submission" date="2023-01" db="EMBL/GenBank/DDBJ databases">
        <title>Genome assembly of the deep-sea coral Lophelia pertusa.</title>
        <authorList>
            <person name="Herrera S."/>
            <person name="Cordes E."/>
        </authorList>
    </citation>
    <scope>NUCLEOTIDE SEQUENCE</scope>
    <source>
        <strain evidence="1">USNM1676648</strain>
        <tissue evidence="1">Polyp</tissue>
    </source>
</reference>
<evidence type="ECO:0000313" key="2">
    <source>
        <dbReference type="Proteomes" id="UP001163046"/>
    </source>
</evidence>
<organism evidence="1 2">
    <name type="scientific">Desmophyllum pertusum</name>
    <dbReference type="NCBI Taxonomy" id="174260"/>
    <lineage>
        <taxon>Eukaryota</taxon>
        <taxon>Metazoa</taxon>
        <taxon>Cnidaria</taxon>
        <taxon>Anthozoa</taxon>
        <taxon>Hexacorallia</taxon>
        <taxon>Scleractinia</taxon>
        <taxon>Caryophylliina</taxon>
        <taxon>Caryophylliidae</taxon>
        <taxon>Desmophyllum</taxon>
    </lineage>
</organism>
<gene>
    <name evidence="1" type="ORF">OS493_000822</name>
</gene>
<name>A0A9X0D4X7_9CNID</name>
<dbReference type="AlphaFoldDB" id="A0A9X0D4X7"/>
<sequence>MFEPFAECLQLDPDGFNFEYTPGIPEASGFMSPELAETIEKKPECSGLAKAPSVVQVICPEFSGGLVLFDEIFGRASEESSPPSSRIRPCSKLQLQQVTVHVVTH</sequence>
<dbReference type="EMBL" id="MU825873">
    <property type="protein sequence ID" value="KAJ7387492.1"/>
    <property type="molecule type" value="Genomic_DNA"/>
</dbReference>
<evidence type="ECO:0000313" key="1">
    <source>
        <dbReference type="EMBL" id="KAJ7387492.1"/>
    </source>
</evidence>
<proteinExistence type="predicted"/>
<keyword evidence="2" id="KW-1185">Reference proteome</keyword>